<reference evidence="2 3" key="1">
    <citation type="submission" date="2016-10" db="EMBL/GenBank/DDBJ databases">
        <authorList>
            <person name="Varghese N."/>
            <person name="Submissions S."/>
        </authorList>
    </citation>
    <scope>NUCLEOTIDE SEQUENCE [LARGE SCALE GENOMIC DNA]</scope>
    <source>
        <strain evidence="2 3">BS3652</strain>
    </source>
</reference>
<keyword evidence="3" id="KW-1185">Reference proteome</keyword>
<feature type="transmembrane region" description="Helical" evidence="1">
    <location>
        <begin position="101"/>
        <end position="120"/>
    </location>
</feature>
<keyword evidence="1" id="KW-0472">Membrane</keyword>
<feature type="transmembrane region" description="Helical" evidence="1">
    <location>
        <begin position="127"/>
        <end position="151"/>
    </location>
</feature>
<organism evidence="2 3">
    <name type="scientific">Pseudomonas taetrolens</name>
    <dbReference type="NCBI Taxonomy" id="47884"/>
    <lineage>
        <taxon>Bacteria</taxon>
        <taxon>Pseudomonadati</taxon>
        <taxon>Pseudomonadota</taxon>
        <taxon>Gammaproteobacteria</taxon>
        <taxon>Pseudomonadales</taxon>
        <taxon>Pseudomonadaceae</taxon>
        <taxon>Pseudomonas</taxon>
    </lineage>
</organism>
<dbReference type="Proteomes" id="UP000183155">
    <property type="component" value="Unassembled WGS sequence"/>
</dbReference>
<proteinExistence type="predicted"/>
<evidence type="ECO:0000313" key="2">
    <source>
        <dbReference type="EMBL" id="SED62044.1"/>
    </source>
</evidence>
<feature type="transmembrane region" description="Helical" evidence="1">
    <location>
        <begin position="171"/>
        <end position="200"/>
    </location>
</feature>
<evidence type="ECO:0008006" key="4">
    <source>
        <dbReference type="Google" id="ProtNLM"/>
    </source>
</evidence>
<gene>
    <name evidence="2" type="ORF">SAMN04490203_4300</name>
</gene>
<feature type="transmembrane region" description="Helical" evidence="1">
    <location>
        <begin position="59"/>
        <end position="81"/>
    </location>
</feature>
<feature type="transmembrane region" description="Helical" evidence="1">
    <location>
        <begin position="24"/>
        <end position="47"/>
    </location>
</feature>
<dbReference type="RefSeq" id="WP_231995625.1">
    <property type="nucleotide sequence ID" value="NZ_FNRS01000002.1"/>
</dbReference>
<evidence type="ECO:0000256" key="1">
    <source>
        <dbReference type="SAM" id="Phobius"/>
    </source>
</evidence>
<evidence type="ECO:0000313" key="3">
    <source>
        <dbReference type="Proteomes" id="UP000183155"/>
    </source>
</evidence>
<comment type="caution">
    <text evidence="2">The sequence shown here is derived from an EMBL/GenBank/DDBJ whole genome shotgun (WGS) entry which is preliminary data.</text>
</comment>
<name>A0A1H5C6M0_PSETA</name>
<accession>A0A1H5C6M0</accession>
<sequence length="201" mass="22247">MKLTPTPDMPLSDRKIPSDDAKNALYVVSISKFVWLYVLTGSGYIFYWSYRNWASYRAATGVDIMPIMRGVFWPFFILSLFEKVQNGLETAGRSCQWYPEARGLLIMLLVLISVLLNPFFSPPSGTLFVFIADMVLIAAGTGLFVGAQRAINLLHDDPQGRSNSVLSVGNLVWMVLGGLHLFFVAIVAIVTLMVAGYLALT</sequence>
<keyword evidence="1" id="KW-0812">Transmembrane</keyword>
<protein>
    <recommendedName>
        <fullName evidence="4">DUF4234 domain-containing protein</fullName>
    </recommendedName>
</protein>
<dbReference type="EMBL" id="FNRS01000002">
    <property type="protein sequence ID" value="SED62044.1"/>
    <property type="molecule type" value="Genomic_DNA"/>
</dbReference>
<keyword evidence="1" id="KW-1133">Transmembrane helix</keyword>